<sequence>MIFALYLITGAIAGVLSGLLGIGGGLIMVPLLTITLPYYHVPPEYLVHVAVATSLVIVLFNSALATYSHARNGNVLWKVLFLLTPFAVIGIIIGGNTANYLSSKALLTVFTLFLTYTVIKSALKIIRKHEINTSGQFQLPNKLYSFPYAIFVGAASSLLGIGAATTIVPFLRSAKLDMVKCAALATSLSIVTGFAATLLYIISGWHLNPYSEYATGYIYWPAVIGILIGATITVPLGTRLGRKLKDRTLAICFLVLLIIILIITTYKLFALP</sequence>
<comment type="subcellular location">
    <subcellularLocation>
        <location evidence="6">Cell membrane</location>
        <topology evidence="6">Multi-pass membrane protein</topology>
    </subcellularLocation>
    <subcellularLocation>
        <location evidence="1">Membrane</location>
        <topology evidence="1">Multi-pass membrane protein</topology>
    </subcellularLocation>
</comment>
<evidence type="ECO:0000313" key="7">
    <source>
        <dbReference type="EMBL" id="ODN43908.1"/>
    </source>
</evidence>
<dbReference type="RefSeq" id="WP_069313704.1">
    <property type="nucleotide sequence ID" value="NZ_MDTU01000001.1"/>
</dbReference>
<evidence type="ECO:0000256" key="3">
    <source>
        <dbReference type="ARBA" id="ARBA00022692"/>
    </source>
</evidence>
<comment type="similarity">
    <text evidence="2 6">Belongs to the 4-toluene sulfonate uptake permease (TSUP) (TC 2.A.102) family.</text>
</comment>
<evidence type="ECO:0000256" key="5">
    <source>
        <dbReference type="ARBA" id="ARBA00023136"/>
    </source>
</evidence>
<accession>A0ABX3A642</accession>
<gene>
    <name evidence="7" type="ORF">BGC07_14710</name>
</gene>
<evidence type="ECO:0000256" key="6">
    <source>
        <dbReference type="RuleBase" id="RU363041"/>
    </source>
</evidence>
<dbReference type="PANTHER" id="PTHR43701:SF2">
    <property type="entry name" value="MEMBRANE TRANSPORTER PROTEIN YJNA-RELATED"/>
    <property type="match status" value="1"/>
</dbReference>
<organism evidence="7 8">
    <name type="scientific">Piscirickettsia litoralis</name>
    <dbReference type="NCBI Taxonomy" id="1891921"/>
    <lineage>
        <taxon>Bacteria</taxon>
        <taxon>Pseudomonadati</taxon>
        <taxon>Pseudomonadota</taxon>
        <taxon>Gammaproteobacteria</taxon>
        <taxon>Thiotrichales</taxon>
        <taxon>Piscirickettsiaceae</taxon>
        <taxon>Piscirickettsia</taxon>
    </lineage>
</organism>
<keyword evidence="5 6" id="KW-0472">Membrane</keyword>
<dbReference type="InterPro" id="IPR002781">
    <property type="entry name" value="TM_pro_TauE-like"/>
</dbReference>
<keyword evidence="8" id="KW-1185">Reference proteome</keyword>
<feature type="transmembrane region" description="Helical" evidence="6">
    <location>
        <begin position="249"/>
        <end position="269"/>
    </location>
</feature>
<feature type="transmembrane region" description="Helical" evidence="6">
    <location>
        <begin position="75"/>
        <end position="93"/>
    </location>
</feature>
<reference evidence="7 8" key="1">
    <citation type="submission" date="2016-08" db="EMBL/GenBank/DDBJ databases">
        <title>Draft genome sequence of Candidatus Piscirickettsia litoralis, from seawater.</title>
        <authorList>
            <person name="Wan X."/>
            <person name="Lee A.J."/>
            <person name="Hou S."/>
            <person name="Donachie S.P."/>
        </authorList>
    </citation>
    <scope>NUCLEOTIDE SEQUENCE [LARGE SCALE GENOMIC DNA]</scope>
    <source>
        <strain evidence="7 8">Y2</strain>
    </source>
</reference>
<dbReference type="Pfam" id="PF01925">
    <property type="entry name" value="TauE"/>
    <property type="match status" value="1"/>
</dbReference>
<dbReference type="EMBL" id="MDTU01000001">
    <property type="protein sequence ID" value="ODN43908.1"/>
    <property type="molecule type" value="Genomic_DNA"/>
</dbReference>
<feature type="transmembrane region" description="Helical" evidence="6">
    <location>
        <begin position="146"/>
        <end position="171"/>
    </location>
</feature>
<comment type="caution">
    <text evidence="7">The sequence shown here is derived from an EMBL/GenBank/DDBJ whole genome shotgun (WGS) entry which is preliminary data.</text>
</comment>
<name>A0ABX3A642_9GAMM</name>
<dbReference type="InterPro" id="IPR051598">
    <property type="entry name" value="TSUP/Inactive_protease-like"/>
</dbReference>
<proteinExistence type="inferred from homology"/>
<keyword evidence="6" id="KW-1003">Cell membrane</keyword>
<dbReference type="Proteomes" id="UP000094329">
    <property type="component" value="Unassembled WGS sequence"/>
</dbReference>
<feature type="transmembrane region" description="Helical" evidence="6">
    <location>
        <begin position="45"/>
        <end position="63"/>
    </location>
</feature>
<keyword evidence="4 6" id="KW-1133">Transmembrane helix</keyword>
<evidence type="ECO:0000256" key="2">
    <source>
        <dbReference type="ARBA" id="ARBA00009142"/>
    </source>
</evidence>
<evidence type="ECO:0000313" key="8">
    <source>
        <dbReference type="Proteomes" id="UP000094329"/>
    </source>
</evidence>
<protein>
    <recommendedName>
        <fullName evidence="6">Probable membrane transporter protein</fullName>
    </recommendedName>
</protein>
<feature type="transmembrane region" description="Helical" evidence="6">
    <location>
        <begin position="6"/>
        <end position="33"/>
    </location>
</feature>
<feature type="transmembrane region" description="Helical" evidence="6">
    <location>
        <begin position="183"/>
        <end position="205"/>
    </location>
</feature>
<evidence type="ECO:0000256" key="1">
    <source>
        <dbReference type="ARBA" id="ARBA00004141"/>
    </source>
</evidence>
<feature type="transmembrane region" description="Helical" evidence="6">
    <location>
        <begin position="217"/>
        <end position="237"/>
    </location>
</feature>
<evidence type="ECO:0000256" key="4">
    <source>
        <dbReference type="ARBA" id="ARBA00022989"/>
    </source>
</evidence>
<dbReference type="PANTHER" id="PTHR43701">
    <property type="entry name" value="MEMBRANE TRANSPORTER PROTEIN MJ0441-RELATED"/>
    <property type="match status" value="1"/>
</dbReference>
<keyword evidence="3 6" id="KW-0812">Transmembrane</keyword>